<dbReference type="GO" id="GO:0016746">
    <property type="term" value="F:acyltransferase activity"/>
    <property type="evidence" value="ECO:0007669"/>
    <property type="project" value="UniProtKB-KW"/>
</dbReference>
<dbReference type="KEGG" id="ccj:UL81_10770"/>
<proteinExistence type="predicted"/>
<keyword evidence="1" id="KW-0012">Acyltransferase</keyword>
<dbReference type="HOGENOM" id="CLU_020336_50_2_11"/>
<accession>A0A0F6QXN4</accession>
<dbReference type="PATRIC" id="fig|161896.4.peg.2101"/>
<dbReference type="GO" id="GO:0016787">
    <property type="term" value="F:hydrolase activity"/>
    <property type="evidence" value="ECO:0007669"/>
    <property type="project" value="UniProtKB-KW"/>
</dbReference>
<protein>
    <submittedName>
        <fullName evidence="1">Putative hydrolase or acyltransferase of alpha/beta superfamily</fullName>
    </submittedName>
</protein>
<dbReference type="InterPro" id="IPR000073">
    <property type="entry name" value="AB_hydrolase_1"/>
</dbReference>
<dbReference type="InterPro" id="IPR029058">
    <property type="entry name" value="AB_hydrolase_fold"/>
</dbReference>
<keyword evidence="1" id="KW-0808">Transferase</keyword>
<dbReference type="PANTHER" id="PTHR43798">
    <property type="entry name" value="MONOACYLGLYCEROL LIPASE"/>
    <property type="match status" value="1"/>
</dbReference>
<organism evidence="1 2">
    <name type="scientific">Corynebacterium camporealensis</name>
    <dbReference type="NCBI Taxonomy" id="161896"/>
    <lineage>
        <taxon>Bacteria</taxon>
        <taxon>Bacillati</taxon>
        <taxon>Actinomycetota</taxon>
        <taxon>Actinomycetes</taxon>
        <taxon>Mycobacteriales</taxon>
        <taxon>Corynebacteriaceae</taxon>
        <taxon>Corynebacterium</taxon>
    </lineage>
</organism>
<reference evidence="1 2" key="1">
    <citation type="journal article" date="2015" name="Genome Announc.">
        <title>Complete Genome Sequence of Corynebacterium camporealensis DSM 44610, Isolated from the Milk of a Manchega Sheep with Subclinical Mastitis.</title>
        <authorList>
            <person name="Ruckert C."/>
            <person name="Albersmeier A."/>
            <person name="Winkler A."/>
            <person name="Tauch A."/>
        </authorList>
    </citation>
    <scope>NUCLEOTIDE SEQUENCE [LARGE SCALE GENOMIC DNA]</scope>
    <source>
        <strain evidence="1 2">DSM 44610</strain>
    </source>
</reference>
<evidence type="ECO:0000313" key="2">
    <source>
        <dbReference type="Proteomes" id="UP000033566"/>
    </source>
</evidence>
<sequence>MAAEEVMIPRTVTVDGREVTYYDSEDTRNHPDDVLVLIHGTGGNTAAHFGFLFPVLASRQRVVAIDWAQISEDKDLELDDLVNQCRGAIDQILPGKKIALLGYSLGAVVAAKIAADAPDLVERLLLVCGWARTDQQQQLRNSVWQALRQAPDDRALREYSVFCALGGPYLSFATPDQIEAGLGVFVFNSFIDQQMELNRHIDIAADVEKIQARTLVVGCTHDIMVPIRHQKALFGAIPDARFAEIGTGHGVVIERPSELSHHIQEFMDTPDKYAAGDIIPAPRP</sequence>
<dbReference type="RefSeq" id="WP_105360441.1">
    <property type="nucleotide sequence ID" value="NZ_CP011311.1"/>
</dbReference>
<dbReference type="EMBL" id="CP011311">
    <property type="protein sequence ID" value="AKE40087.1"/>
    <property type="molecule type" value="Genomic_DNA"/>
</dbReference>
<dbReference type="Pfam" id="PF12697">
    <property type="entry name" value="Abhydrolase_6"/>
    <property type="match status" value="1"/>
</dbReference>
<dbReference type="STRING" id="161896.UL81_10770"/>
<evidence type="ECO:0000313" key="1">
    <source>
        <dbReference type="EMBL" id="AKE40087.1"/>
    </source>
</evidence>
<dbReference type="OrthoDB" id="4944883at2"/>
<dbReference type="GO" id="GO:0016020">
    <property type="term" value="C:membrane"/>
    <property type="evidence" value="ECO:0007669"/>
    <property type="project" value="TreeGrafter"/>
</dbReference>
<dbReference type="Proteomes" id="UP000033566">
    <property type="component" value="Chromosome"/>
</dbReference>
<keyword evidence="2" id="KW-1185">Reference proteome</keyword>
<gene>
    <name evidence="1" type="ORF">UL81_10770</name>
</gene>
<keyword evidence="1" id="KW-0378">Hydrolase</keyword>
<dbReference type="SUPFAM" id="SSF53474">
    <property type="entry name" value="alpha/beta-Hydrolases"/>
    <property type="match status" value="1"/>
</dbReference>
<dbReference type="Gene3D" id="3.40.50.1820">
    <property type="entry name" value="alpha/beta hydrolase"/>
    <property type="match status" value="1"/>
</dbReference>
<dbReference type="InterPro" id="IPR050266">
    <property type="entry name" value="AB_hydrolase_sf"/>
</dbReference>
<dbReference type="AlphaFoldDB" id="A0A0F6QXN4"/>
<dbReference type="PANTHER" id="PTHR43798:SF33">
    <property type="entry name" value="HYDROLASE, PUTATIVE (AFU_ORTHOLOGUE AFUA_2G14860)-RELATED"/>
    <property type="match status" value="1"/>
</dbReference>
<name>A0A0F6QXN4_9CORY</name>